<dbReference type="InterPro" id="IPR016181">
    <property type="entry name" value="Acyl_CoA_acyltransferase"/>
</dbReference>
<dbReference type="RefSeq" id="WP_006210857.1">
    <property type="nucleotide sequence ID" value="NZ_ADHJ01000037.1"/>
</dbReference>
<dbReference type="Gene3D" id="3.40.630.30">
    <property type="match status" value="1"/>
</dbReference>
<proteinExistence type="predicted"/>
<keyword evidence="3" id="KW-1185">Reference proteome</keyword>
<organism evidence="2 3">
    <name type="scientific">Paenibacillus vortex V453</name>
    <dbReference type="NCBI Taxonomy" id="715225"/>
    <lineage>
        <taxon>Bacteria</taxon>
        <taxon>Bacillati</taxon>
        <taxon>Bacillota</taxon>
        <taxon>Bacilli</taxon>
        <taxon>Bacillales</taxon>
        <taxon>Paenibacillaceae</taxon>
        <taxon>Paenibacillus</taxon>
    </lineage>
</organism>
<protein>
    <submittedName>
        <fullName evidence="2">GCN5-related N-acetyltransferase</fullName>
    </submittedName>
</protein>
<dbReference type="GeneID" id="97555186"/>
<dbReference type="GO" id="GO:0008999">
    <property type="term" value="F:protein-N-terminal-alanine acetyltransferase activity"/>
    <property type="evidence" value="ECO:0007669"/>
    <property type="project" value="TreeGrafter"/>
</dbReference>
<evidence type="ECO:0000313" key="3">
    <source>
        <dbReference type="Proteomes" id="UP000003094"/>
    </source>
</evidence>
<dbReference type="InterPro" id="IPR000182">
    <property type="entry name" value="GNAT_dom"/>
</dbReference>
<gene>
    <name evidence="2" type="ORF">PVOR_20174</name>
</gene>
<dbReference type="PANTHER" id="PTHR43792:SF9">
    <property type="entry name" value="RIBOSOMAL-PROTEIN-ALANINE ACETYLTRANSFERASE"/>
    <property type="match status" value="1"/>
</dbReference>
<dbReference type="GO" id="GO:0005737">
    <property type="term" value="C:cytoplasm"/>
    <property type="evidence" value="ECO:0007669"/>
    <property type="project" value="TreeGrafter"/>
</dbReference>
<dbReference type="PROSITE" id="PS51186">
    <property type="entry name" value="GNAT"/>
    <property type="match status" value="1"/>
</dbReference>
<evidence type="ECO:0000313" key="2">
    <source>
        <dbReference type="EMBL" id="EFU39657.1"/>
    </source>
</evidence>
<keyword evidence="2" id="KW-0808">Transferase</keyword>
<feature type="domain" description="N-acetyltransferase" evidence="1">
    <location>
        <begin position="21"/>
        <end position="193"/>
    </location>
</feature>
<comment type="caution">
    <text evidence="2">The sequence shown here is derived from an EMBL/GenBank/DDBJ whole genome shotgun (WGS) entry which is preliminary data.</text>
</comment>
<dbReference type="PANTHER" id="PTHR43792">
    <property type="entry name" value="GNAT FAMILY, PUTATIVE (AFU_ORTHOLOGUE AFUA_3G00765)-RELATED-RELATED"/>
    <property type="match status" value="1"/>
</dbReference>
<dbReference type="EMBL" id="ADHJ01000037">
    <property type="protein sequence ID" value="EFU39657.1"/>
    <property type="molecule type" value="Genomic_DNA"/>
</dbReference>
<evidence type="ECO:0000259" key="1">
    <source>
        <dbReference type="PROSITE" id="PS51186"/>
    </source>
</evidence>
<sequence>MNNYTMTDPQGKPFMIECEDIVLREYMLEDLDAIYKITHEPEIRQYLPGWDVPKEQRLDWLTNYEMVENRQFLQAVQDGGDVGQLRLRLVIVLKDTGETIGWCNTGPKDGLPYPNREIMYGMSNRHHNQGYTTQAARGLIEFLFQNTGELELCAAALPGNEASNKVIRKCGFTYVGEVELDQELHHYYRLSKEG</sequence>
<dbReference type="Proteomes" id="UP000003094">
    <property type="component" value="Unassembled WGS sequence"/>
</dbReference>
<dbReference type="KEGG" id="pvo:PVOR_20174"/>
<accession>A0A2R9SQK5</accession>
<dbReference type="AlphaFoldDB" id="A0A2R9SQK5"/>
<reference evidence="2 3" key="1">
    <citation type="journal article" date="2010" name="BMC Genomics">
        <title>Genome sequence of the pattern forming Paenibacillus vortex bacterium reveals potential for thriving in complex environments.</title>
        <authorList>
            <person name="Sirota-Madi A."/>
            <person name="Olender T."/>
            <person name="Helman Y."/>
            <person name="Ingham C."/>
            <person name="Brainis I."/>
            <person name="Roth D."/>
            <person name="Hagi E."/>
            <person name="Brodsky L."/>
            <person name="Leshkowitz D."/>
            <person name="Galatenko V."/>
            <person name="Nikolaev V."/>
            <person name="Mugasimangalam R.C."/>
            <person name="Bransburg-Zabary S."/>
            <person name="Gutnick D.L."/>
            <person name="Lancet D."/>
            <person name="Ben-Jacob E."/>
        </authorList>
    </citation>
    <scope>NUCLEOTIDE SEQUENCE [LARGE SCALE GENOMIC DNA]</scope>
    <source>
        <strain evidence="2 3">V453</strain>
    </source>
</reference>
<dbReference type="InterPro" id="IPR051531">
    <property type="entry name" value="N-acetyltransferase"/>
</dbReference>
<dbReference type="SUPFAM" id="SSF55729">
    <property type="entry name" value="Acyl-CoA N-acyltransferases (Nat)"/>
    <property type="match status" value="1"/>
</dbReference>
<name>A0A2R9SQK5_9BACL</name>
<dbReference type="Pfam" id="PF13302">
    <property type="entry name" value="Acetyltransf_3"/>
    <property type="match status" value="1"/>
</dbReference>